<dbReference type="Proteomes" id="UP000662914">
    <property type="component" value="Chromosome"/>
</dbReference>
<dbReference type="Pfam" id="PF13185">
    <property type="entry name" value="GAF_2"/>
    <property type="match status" value="1"/>
</dbReference>
<sequence length="399" mass="44594">MKQGITVLKQPEGEAHQNEINRIQALRVLSEVTATLASEYDLEALLDRFLGMMVRLSGASAGIVRVLTSDGRHLKLAASQGLPPELVETERLVDINCGACGAALHNDEIRQTFDLKPCAARTGQSFFGACRSMVVVPLEHNGRLLGVYNLYMTEERAIPEEVSLLFRSISEHLAMALENTRLMRENLRMTLMNERQLMANEVHDSLAQTMAYMKMRIELLREALLGYESGKALKYSTDIQQALDEAYASLRELLTQFRNRMDPLGLEHALKELAAGYFDRTGVQLDFENRIPDLNLSVDQEVQVFHILQEALSNVARHAGAKNAWLTLEVVDDQYAFTVEDDGRGVFVMGAAPDLRHHFGISIMSERAQRLGGNIEIGNRPQGGARLRLLVPTRPEKTP</sequence>
<evidence type="ECO:0000313" key="10">
    <source>
        <dbReference type="EMBL" id="BBO21339.1"/>
    </source>
</evidence>
<evidence type="ECO:0000256" key="2">
    <source>
        <dbReference type="ARBA" id="ARBA00012438"/>
    </source>
</evidence>
<dbReference type="CDD" id="cd16917">
    <property type="entry name" value="HATPase_UhpB-NarQ-NarX-like"/>
    <property type="match status" value="1"/>
</dbReference>
<comment type="catalytic activity">
    <reaction evidence="1">
        <text>ATP + protein L-histidine = ADP + protein N-phospho-L-histidine.</text>
        <dbReference type="EC" id="2.7.13.3"/>
    </reaction>
</comment>
<dbReference type="EC" id="2.7.13.3" evidence="2"/>
<dbReference type="InterPro" id="IPR029016">
    <property type="entry name" value="GAF-like_dom_sf"/>
</dbReference>
<dbReference type="InterPro" id="IPR050482">
    <property type="entry name" value="Sensor_HK_TwoCompSys"/>
</dbReference>
<dbReference type="PANTHER" id="PTHR24421">
    <property type="entry name" value="NITRATE/NITRITE SENSOR PROTEIN NARX-RELATED"/>
    <property type="match status" value="1"/>
</dbReference>
<keyword evidence="6" id="KW-0418">Kinase</keyword>
<evidence type="ECO:0000256" key="1">
    <source>
        <dbReference type="ARBA" id="ARBA00000085"/>
    </source>
</evidence>
<evidence type="ECO:0000256" key="5">
    <source>
        <dbReference type="ARBA" id="ARBA00022741"/>
    </source>
</evidence>
<accession>A0A809R149</accession>
<evidence type="ECO:0000313" key="11">
    <source>
        <dbReference type="Proteomes" id="UP000662914"/>
    </source>
</evidence>
<dbReference type="KEGG" id="ddz:DSYM_20380"/>
<dbReference type="Pfam" id="PF02518">
    <property type="entry name" value="HATPase_c"/>
    <property type="match status" value="1"/>
</dbReference>
<keyword evidence="8" id="KW-0902">Two-component regulatory system</keyword>
<dbReference type="InterPro" id="IPR036890">
    <property type="entry name" value="HATPase_C_sf"/>
</dbReference>
<dbReference type="InterPro" id="IPR003594">
    <property type="entry name" value="HATPase_dom"/>
</dbReference>
<evidence type="ECO:0000256" key="3">
    <source>
        <dbReference type="ARBA" id="ARBA00022553"/>
    </source>
</evidence>
<dbReference type="PANTHER" id="PTHR24421:SF10">
    <property type="entry name" value="NITRATE_NITRITE SENSOR PROTEIN NARQ"/>
    <property type="match status" value="1"/>
</dbReference>
<dbReference type="GO" id="GO:0046983">
    <property type="term" value="F:protein dimerization activity"/>
    <property type="evidence" value="ECO:0007669"/>
    <property type="project" value="InterPro"/>
</dbReference>
<dbReference type="InterPro" id="IPR005467">
    <property type="entry name" value="His_kinase_dom"/>
</dbReference>
<name>A0A809R149_9PROT</name>
<dbReference type="PROSITE" id="PS50109">
    <property type="entry name" value="HIS_KIN"/>
    <property type="match status" value="1"/>
</dbReference>
<dbReference type="AlphaFoldDB" id="A0A809R149"/>
<feature type="domain" description="Histidine kinase" evidence="9">
    <location>
        <begin position="197"/>
        <end position="395"/>
    </location>
</feature>
<dbReference type="InterPro" id="IPR003018">
    <property type="entry name" value="GAF"/>
</dbReference>
<keyword evidence="4" id="KW-0808">Transferase</keyword>
<reference evidence="10" key="1">
    <citation type="journal article" name="DNA Res.">
        <title>The physiological potential of anammox bacteria as revealed by their core genome structure.</title>
        <authorList>
            <person name="Okubo T."/>
            <person name="Toyoda A."/>
            <person name="Fukuhara K."/>
            <person name="Uchiyama I."/>
            <person name="Harigaya Y."/>
            <person name="Kuroiwa M."/>
            <person name="Suzuki T."/>
            <person name="Murakami Y."/>
            <person name="Suwa Y."/>
            <person name="Takami H."/>
        </authorList>
    </citation>
    <scope>NUCLEOTIDE SEQUENCE</scope>
    <source>
        <strain evidence="10">317325-3</strain>
    </source>
</reference>
<dbReference type="GO" id="GO:0016020">
    <property type="term" value="C:membrane"/>
    <property type="evidence" value="ECO:0007669"/>
    <property type="project" value="InterPro"/>
</dbReference>
<evidence type="ECO:0000256" key="8">
    <source>
        <dbReference type="ARBA" id="ARBA00023012"/>
    </source>
</evidence>
<evidence type="ECO:0000256" key="7">
    <source>
        <dbReference type="ARBA" id="ARBA00022840"/>
    </source>
</evidence>
<keyword evidence="5" id="KW-0547">Nucleotide-binding</keyword>
<evidence type="ECO:0000259" key="9">
    <source>
        <dbReference type="PROSITE" id="PS50109"/>
    </source>
</evidence>
<dbReference type="Pfam" id="PF07730">
    <property type="entry name" value="HisKA_3"/>
    <property type="match status" value="1"/>
</dbReference>
<protein>
    <recommendedName>
        <fullName evidence="2">histidine kinase</fullName>
        <ecNumber evidence="2">2.7.13.3</ecNumber>
    </recommendedName>
</protein>
<evidence type="ECO:0000256" key="4">
    <source>
        <dbReference type="ARBA" id="ARBA00022679"/>
    </source>
</evidence>
<dbReference type="GO" id="GO:0005524">
    <property type="term" value="F:ATP binding"/>
    <property type="evidence" value="ECO:0007669"/>
    <property type="project" value="UniProtKB-KW"/>
</dbReference>
<evidence type="ECO:0000256" key="6">
    <source>
        <dbReference type="ARBA" id="ARBA00022777"/>
    </source>
</evidence>
<dbReference type="Gene3D" id="3.30.450.40">
    <property type="match status" value="1"/>
</dbReference>
<organism evidence="10 11">
    <name type="scientific">Candidatus Desulfobacillus denitrificans</name>
    <dbReference type="NCBI Taxonomy" id="2608985"/>
    <lineage>
        <taxon>Bacteria</taxon>
        <taxon>Pseudomonadati</taxon>
        <taxon>Pseudomonadota</taxon>
        <taxon>Betaproteobacteria</taxon>
        <taxon>Candidatus Desulfobacillus</taxon>
    </lineage>
</organism>
<dbReference type="Gene3D" id="1.20.5.1930">
    <property type="match status" value="1"/>
</dbReference>
<keyword evidence="3" id="KW-0597">Phosphoprotein</keyword>
<dbReference type="InterPro" id="IPR011712">
    <property type="entry name" value="Sig_transdc_His_kin_sub3_dim/P"/>
</dbReference>
<dbReference type="SUPFAM" id="SSF55781">
    <property type="entry name" value="GAF domain-like"/>
    <property type="match status" value="1"/>
</dbReference>
<dbReference type="SMART" id="SM00387">
    <property type="entry name" value="HATPase_c"/>
    <property type="match status" value="1"/>
</dbReference>
<dbReference type="EMBL" id="AP021857">
    <property type="protein sequence ID" value="BBO21339.1"/>
    <property type="molecule type" value="Genomic_DNA"/>
</dbReference>
<gene>
    <name evidence="10" type="ORF">DSYM_20380</name>
</gene>
<dbReference type="Gene3D" id="3.30.565.10">
    <property type="entry name" value="Histidine kinase-like ATPase, C-terminal domain"/>
    <property type="match status" value="1"/>
</dbReference>
<dbReference type="SUPFAM" id="SSF55874">
    <property type="entry name" value="ATPase domain of HSP90 chaperone/DNA topoisomerase II/histidine kinase"/>
    <property type="match status" value="1"/>
</dbReference>
<keyword evidence="7" id="KW-0067">ATP-binding</keyword>
<proteinExistence type="predicted"/>
<dbReference type="GO" id="GO:0000155">
    <property type="term" value="F:phosphorelay sensor kinase activity"/>
    <property type="evidence" value="ECO:0007669"/>
    <property type="project" value="InterPro"/>
</dbReference>
<dbReference type="SMART" id="SM00065">
    <property type="entry name" value="GAF"/>
    <property type="match status" value="1"/>
</dbReference>